<keyword evidence="2 3" id="KW-0456">Lyase</keyword>
<dbReference type="CDD" id="cd00559">
    <property type="entry name" value="Cyanase_C"/>
    <property type="match status" value="1"/>
</dbReference>
<keyword evidence="6" id="KW-1185">Reference proteome</keyword>
<dbReference type="SUPFAM" id="SSF47413">
    <property type="entry name" value="lambda repressor-like DNA-binding domains"/>
    <property type="match status" value="1"/>
</dbReference>
<reference evidence="5 6" key="1">
    <citation type="submission" date="2022-06" db="EMBL/GenBank/DDBJ databases">
        <title>Draft genome sequence of type strain Streptomyces rubrisoli DSM 42083.</title>
        <authorList>
            <person name="Duangmal K."/>
            <person name="Klaysubun C."/>
        </authorList>
    </citation>
    <scope>NUCLEOTIDE SEQUENCE [LARGE SCALE GENOMIC DNA]</scope>
    <source>
        <strain evidence="5 6">DSM 42083</strain>
    </source>
</reference>
<dbReference type="Proteomes" id="UP001206206">
    <property type="component" value="Unassembled WGS sequence"/>
</dbReference>
<dbReference type="NCBIfam" id="NF002773">
    <property type="entry name" value="PRK02866.1"/>
    <property type="match status" value="1"/>
</dbReference>
<dbReference type="InterPro" id="IPR048564">
    <property type="entry name" value="CYNS_N"/>
</dbReference>
<dbReference type="Gene3D" id="1.10.260.40">
    <property type="entry name" value="lambda repressor-like DNA-binding domains"/>
    <property type="match status" value="1"/>
</dbReference>
<dbReference type="EMBL" id="JANFNH010000073">
    <property type="protein sequence ID" value="MCQ4046559.1"/>
    <property type="molecule type" value="Genomic_DNA"/>
</dbReference>
<dbReference type="InterPro" id="IPR010982">
    <property type="entry name" value="Lambda_DNA-bd_dom_sf"/>
</dbReference>
<dbReference type="PANTHER" id="PTHR34186:SF2">
    <property type="entry name" value="CYANATE HYDRATASE"/>
    <property type="match status" value="1"/>
</dbReference>
<dbReference type="SMART" id="SM01116">
    <property type="entry name" value="Cyanate_lyase"/>
    <property type="match status" value="1"/>
</dbReference>
<dbReference type="Gene3D" id="3.30.1160.10">
    <property type="entry name" value="Cyanate lyase, C-terminal domain"/>
    <property type="match status" value="1"/>
</dbReference>
<dbReference type="InterPro" id="IPR036581">
    <property type="entry name" value="Cyanate_lyase_C_sf"/>
</dbReference>
<organism evidence="5 6">
    <name type="scientific">Streptantibioticus rubrisoli</name>
    <dbReference type="NCBI Taxonomy" id="1387313"/>
    <lineage>
        <taxon>Bacteria</taxon>
        <taxon>Bacillati</taxon>
        <taxon>Actinomycetota</taxon>
        <taxon>Actinomycetes</taxon>
        <taxon>Kitasatosporales</taxon>
        <taxon>Streptomycetaceae</taxon>
        <taxon>Streptantibioticus</taxon>
    </lineage>
</organism>
<comment type="function">
    <text evidence="1 3">Catalyzes the reaction of cyanate with bicarbonate to produce ammonia and carbon dioxide.</text>
</comment>
<comment type="similarity">
    <text evidence="3">Belongs to the cyanase family.</text>
</comment>
<feature type="active site" evidence="3">
    <location>
        <position position="89"/>
    </location>
</feature>
<evidence type="ECO:0000259" key="4">
    <source>
        <dbReference type="SMART" id="SM01116"/>
    </source>
</evidence>
<evidence type="ECO:0000256" key="1">
    <source>
        <dbReference type="ARBA" id="ARBA00003561"/>
    </source>
</evidence>
<dbReference type="GO" id="GO:0008824">
    <property type="term" value="F:cyanate hydratase activity"/>
    <property type="evidence" value="ECO:0007669"/>
    <property type="project" value="UniProtKB-EC"/>
</dbReference>
<dbReference type="PRINTS" id="PR01693">
    <property type="entry name" value="CYANASE"/>
</dbReference>
<dbReference type="Pfam" id="PF21291">
    <property type="entry name" value="CYNS_N"/>
    <property type="match status" value="1"/>
</dbReference>
<evidence type="ECO:0000313" key="6">
    <source>
        <dbReference type="Proteomes" id="UP001206206"/>
    </source>
</evidence>
<comment type="catalytic activity">
    <reaction evidence="3">
        <text>cyanate + hydrogencarbonate + 3 H(+) = NH4(+) + 2 CO2</text>
        <dbReference type="Rhea" id="RHEA:11120"/>
        <dbReference type="ChEBI" id="CHEBI:15378"/>
        <dbReference type="ChEBI" id="CHEBI:16526"/>
        <dbReference type="ChEBI" id="CHEBI:17544"/>
        <dbReference type="ChEBI" id="CHEBI:28938"/>
        <dbReference type="ChEBI" id="CHEBI:29195"/>
        <dbReference type="EC" id="4.2.1.104"/>
    </reaction>
</comment>
<evidence type="ECO:0000256" key="3">
    <source>
        <dbReference type="HAMAP-Rule" id="MF_00535"/>
    </source>
</evidence>
<gene>
    <name evidence="3 5" type="primary">cynS</name>
    <name evidence="5" type="ORF">NON19_32025</name>
</gene>
<feature type="active site" evidence="3">
    <location>
        <position position="92"/>
    </location>
</feature>
<dbReference type="EC" id="4.2.1.104" evidence="3"/>
<dbReference type="SUPFAM" id="SSF55234">
    <property type="entry name" value="Cyanase C-terminal domain"/>
    <property type="match status" value="1"/>
</dbReference>
<dbReference type="NCBIfam" id="TIGR00673">
    <property type="entry name" value="cynS"/>
    <property type="match status" value="1"/>
</dbReference>
<dbReference type="InterPro" id="IPR008076">
    <property type="entry name" value="Cyanase"/>
</dbReference>
<dbReference type="HAMAP" id="MF_00535">
    <property type="entry name" value="Cyanate_hydrat"/>
    <property type="match status" value="1"/>
</dbReference>
<accession>A0ABT1PMI8</accession>
<comment type="caution">
    <text evidence="5">The sequence shown here is derived from an EMBL/GenBank/DDBJ whole genome shotgun (WGS) entry which is preliminary data.</text>
</comment>
<protein>
    <recommendedName>
        <fullName evidence="3">Cyanate hydratase</fullName>
        <shortName evidence="3">Cyanase</shortName>
        <ecNumber evidence="3">4.2.1.104</ecNumber>
    </recommendedName>
    <alternativeName>
        <fullName evidence="3">Cyanate hydrolase</fullName>
    </alternativeName>
    <alternativeName>
        <fullName evidence="3">Cyanate lyase</fullName>
    </alternativeName>
</protein>
<proteinExistence type="inferred from homology"/>
<feature type="domain" description="Cyanate lyase C-terminal" evidence="4">
    <location>
        <begin position="76"/>
        <end position="147"/>
    </location>
</feature>
<dbReference type="InterPro" id="IPR003712">
    <property type="entry name" value="Cyanate_lyase_C"/>
</dbReference>
<dbReference type="RefSeq" id="WP_255932799.1">
    <property type="nucleotide sequence ID" value="NZ_JANFNH010000073.1"/>
</dbReference>
<sequence>MHSRGEAAEAVRVAKIRRNVTWELLAEAMGRPPVWATAALLGRHPLTSAEAQAAGSLLGLEPEVVQALQLPPVRDDASGTFPADPTLYRFYEVLRLYGPALKELIHEQCGDGIMSAVNFRLDVRRVPDPAGDRVVVVLDGKFLPYQW</sequence>
<name>A0ABT1PMI8_9ACTN</name>
<feature type="active site" evidence="3">
    <location>
        <position position="115"/>
    </location>
</feature>
<dbReference type="PIRSF" id="PIRSF001263">
    <property type="entry name" value="Cyanate_hydratas"/>
    <property type="match status" value="1"/>
</dbReference>
<evidence type="ECO:0000313" key="5">
    <source>
        <dbReference type="EMBL" id="MCQ4046559.1"/>
    </source>
</evidence>
<evidence type="ECO:0000256" key="2">
    <source>
        <dbReference type="ARBA" id="ARBA00023239"/>
    </source>
</evidence>
<dbReference type="Pfam" id="PF02560">
    <property type="entry name" value="Cyanate_lyase"/>
    <property type="match status" value="1"/>
</dbReference>
<dbReference type="PANTHER" id="PTHR34186">
    <property type="entry name" value="CYANATE HYDRATASE"/>
    <property type="match status" value="1"/>
</dbReference>